<dbReference type="InterPro" id="IPR004090">
    <property type="entry name" value="Chemotax_Me-accpt_rcpt"/>
</dbReference>
<evidence type="ECO:0000256" key="2">
    <source>
        <dbReference type="ARBA" id="ARBA00029447"/>
    </source>
</evidence>
<dbReference type="SUPFAM" id="SSF58104">
    <property type="entry name" value="Methyl-accepting chemotaxis protein (MCP) signaling domain"/>
    <property type="match status" value="1"/>
</dbReference>
<evidence type="ECO:0000256" key="1">
    <source>
        <dbReference type="ARBA" id="ARBA00023224"/>
    </source>
</evidence>
<dbReference type="PANTHER" id="PTHR32089">
    <property type="entry name" value="METHYL-ACCEPTING CHEMOTAXIS PROTEIN MCPB"/>
    <property type="match status" value="1"/>
</dbReference>
<comment type="caution">
    <text evidence="5">The sequence shown here is derived from an EMBL/GenBank/DDBJ whole genome shotgun (WGS) entry which is preliminary data.</text>
</comment>
<dbReference type="InterPro" id="IPR004089">
    <property type="entry name" value="MCPsignal_dom"/>
</dbReference>
<dbReference type="PRINTS" id="PR00260">
    <property type="entry name" value="CHEMTRNSDUCR"/>
</dbReference>
<name>A0ABV1M703_9NEIS</name>
<keyword evidence="1 3" id="KW-0807">Transducer</keyword>
<comment type="similarity">
    <text evidence="2">Belongs to the methyl-accepting chemotaxis (MCP) protein family.</text>
</comment>
<dbReference type="PANTHER" id="PTHR32089:SF112">
    <property type="entry name" value="LYSOZYME-LIKE PROTEIN-RELATED"/>
    <property type="match status" value="1"/>
</dbReference>
<sequence>MSISFTRQLRPLLLSFIVVTVTLLLLQSVGVSVSLGRVLANSQQEHAVTDKLADNMSNLRFHVVQIQQFLTDVSATGDRDGFADAAEHYRAGVQNLDSIATLSPPLGHELEATRQSLQVFYQVGKEMAEAYIAGGREAGNQIMKASGSGFDDRAAALTQALDQLQDKIEIDKAQVVADSESLITNAHRTLQASGVLLVLLVSGGGVLLYRRVFGALGGEPVEAMRQTRHIAAGDLSRSLAVPSGKQDSVLGSLADMQDKLRGMTGHIRELAAQMHGNARSLTSSAHGVQQASHTQSEASRAIAVSVEQVLQSINQLSEQIEQVKHEAYAADGAVVDCAALIHRSADDIHGIADHIGTASQALEGLREQTATIANITQTIHEIADQTNLLALNAAIEAARAGESGRGFAVVADEVRKLAERTSRATVDISRQIDALGQGMLGVVGSMQTSVSATRDGVEQSRLASEAISGIRDNAHRISRHIEAVSLALHEQQLAVQDIAQRAEVISAMTESNQGSVDATASSSEQLSSHADSLHEAVAVFRL</sequence>
<reference evidence="5" key="1">
    <citation type="submission" date="2024-06" db="EMBL/GenBank/DDBJ databases">
        <title>Genome sequence of Vogesella sp. MAHUQ-64.</title>
        <authorList>
            <person name="Huq M.A."/>
        </authorList>
    </citation>
    <scope>NUCLEOTIDE SEQUENCE</scope>
    <source>
        <strain evidence="5">MAHUQ-64</strain>
    </source>
</reference>
<accession>A0ABV1M703</accession>
<protein>
    <submittedName>
        <fullName evidence="5">Methyl-accepting chemotaxis protein</fullName>
    </submittedName>
</protein>
<evidence type="ECO:0000313" key="6">
    <source>
        <dbReference type="Proteomes" id="UP001433638"/>
    </source>
</evidence>
<feature type="domain" description="Methyl-accepting transducer" evidence="4">
    <location>
        <begin position="270"/>
        <end position="506"/>
    </location>
</feature>
<evidence type="ECO:0000256" key="3">
    <source>
        <dbReference type="PROSITE-ProRule" id="PRU00284"/>
    </source>
</evidence>
<evidence type="ECO:0000313" key="5">
    <source>
        <dbReference type="EMBL" id="MEQ6291130.1"/>
    </source>
</evidence>
<gene>
    <name evidence="5" type="ORF">ABNW52_10965</name>
</gene>
<dbReference type="SMART" id="SM00283">
    <property type="entry name" value="MA"/>
    <property type="match status" value="1"/>
</dbReference>
<dbReference type="Pfam" id="PF00015">
    <property type="entry name" value="MCPsignal"/>
    <property type="match status" value="1"/>
</dbReference>
<organism evidence="5 6">
    <name type="scientific">Vogesella oryzagri</name>
    <dbReference type="NCBI Taxonomy" id="3160864"/>
    <lineage>
        <taxon>Bacteria</taxon>
        <taxon>Pseudomonadati</taxon>
        <taxon>Pseudomonadota</taxon>
        <taxon>Betaproteobacteria</taxon>
        <taxon>Neisseriales</taxon>
        <taxon>Chromobacteriaceae</taxon>
        <taxon>Vogesella</taxon>
    </lineage>
</organism>
<dbReference type="PROSITE" id="PS50111">
    <property type="entry name" value="CHEMOTAXIS_TRANSDUC_2"/>
    <property type="match status" value="1"/>
</dbReference>
<dbReference type="EMBL" id="JBEFLD010000005">
    <property type="protein sequence ID" value="MEQ6291130.1"/>
    <property type="molecule type" value="Genomic_DNA"/>
</dbReference>
<dbReference type="Proteomes" id="UP001433638">
    <property type="component" value="Unassembled WGS sequence"/>
</dbReference>
<dbReference type="Gene3D" id="1.10.287.950">
    <property type="entry name" value="Methyl-accepting chemotaxis protein"/>
    <property type="match status" value="1"/>
</dbReference>
<proteinExistence type="inferred from homology"/>
<dbReference type="RefSeq" id="WP_349587528.1">
    <property type="nucleotide sequence ID" value="NZ_JBEFLD010000005.1"/>
</dbReference>
<evidence type="ECO:0000259" key="4">
    <source>
        <dbReference type="PROSITE" id="PS50111"/>
    </source>
</evidence>
<keyword evidence="6" id="KW-1185">Reference proteome</keyword>